<evidence type="ECO:0000256" key="4">
    <source>
        <dbReference type="SAM" id="Coils"/>
    </source>
</evidence>
<dbReference type="PROSITE" id="PS50111">
    <property type="entry name" value="CHEMOTAXIS_TRANSDUC_2"/>
    <property type="match status" value="1"/>
</dbReference>
<dbReference type="PANTHER" id="PTHR32089:SF112">
    <property type="entry name" value="LYSOZYME-LIKE PROTEIN-RELATED"/>
    <property type="match status" value="1"/>
</dbReference>
<reference evidence="8 9" key="1">
    <citation type="submission" date="2018-07" db="EMBL/GenBank/DDBJ databases">
        <title>Genomic Encyclopedia of Type Strains, Phase IV (KMG-IV): sequencing the most valuable type-strain genomes for metagenomic binning, comparative biology and taxonomic classification.</title>
        <authorList>
            <person name="Goeker M."/>
        </authorList>
    </citation>
    <scope>NUCLEOTIDE SEQUENCE [LARGE SCALE GENOMIC DNA]</scope>
    <source>
        <strain evidence="8 9">DSM 14364</strain>
    </source>
</reference>
<evidence type="ECO:0000259" key="7">
    <source>
        <dbReference type="PROSITE" id="PS50885"/>
    </source>
</evidence>
<organism evidence="8 9">
    <name type="scientific">Microvirga subterranea</name>
    <dbReference type="NCBI Taxonomy" id="186651"/>
    <lineage>
        <taxon>Bacteria</taxon>
        <taxon>Pseudomonadati</taxon>
        <taxon>Pseudomonadota</taxon>
        <taxon>Alphaproteobacteria</taxon>
        <taxon>Hyphomicrobiales</taxon>
        <taxon>Methylobacteriaceae</taxon>
        <taxon>Microvirga</taxon>
    </lineage>
</organism>
<keyword evidence="9" id="KW-1185">Reference proteome</keyword>
<evidence type="ECO:0000256" key="1">
    <source>
        <dbReference type="ARBA" id="ARBA00023224"/>
    </source>
</evidence>
<feature type="domain" description="HAMP" evidence="7">
    <location>
        <begin position="229"/>
        <end position="281"/>
    </location>
</feature>
<evidence type="ECO:0000313" key="8">
    <source>
        <dbReference type="EMBL" id="RDI62614.1"/>
    </source>
</evidence>
<dbReference type="Gene3D" id="1.10.287.950">
    <property type="entry name" value="Methyl-accepting chemotaxis protein"/>
    <property type="match status" value="1"/>
</dbReference>
<dbReference type="EMBL" id="QQBB01000001">
    <property type="protein sequence ID" value="RDI62614.1"/>
    <property type="molecule type" value="Genomic_DNA"/>
</dbReference>
<dbReference type="SUPFAM" id="SSF58104">
    <property type="entry name" value="Methyl-accepting chemotaxis protein (MCP) signaling domain"/>
    <property type="match status" value="1"/>
</dbReference>
<dbReference type="InterPro" id="IPR003660">
    <property type="entry name" value="HAMP_dom"/>
</dbReference>
<name>A0A370I083_9HYPH</name>
<accession>A0A370I083</accession>
<feature type="transmembrane region" description="Helical" evidence="5">
    <location>
        <begin position="6"/>
        <end position="28"/>
    </location>
</feature>
<feature type="coiled-coil region" evidence="4">
    <location>
        <begin position="276"/>
        <end position="318"/>
    </location>
</feature>
<dbReference type="RefSeq" id="WP_245429738.1">
    <property type="nucleotide sequence ID" value="NZ_QQBB01000001.1"/>
</dbReference>
<dbReference type="Pfam" id="PF00672">
    <property type="entry name" value="HAMP"/>
    <property type="match status" value="1"/>
</dbReference>
<dbReference type="GO" id="GO:0016020">
    <property type="term" value="C:membrane"/>
    <property type="evidence" value="ECO:0007669"/>
    <property type="project" value="InterPro"/>
</dbReference>
<evidence type="ECO:0000256" key="2">
    <source>
        <dbReference type="ARBA" id="ARBA00029447"/>
    </source>
</evidence>
<evidence type="ECO:0000259" key="6">
    <source>
        <dbReference type="PROSITE" id="PS50111"/>
    </source>
</evidence>
<keyword evidence="5" id="KW-0472">Membrane</keyword>
<keyword evidence="5" id="KW-1133">Transmembrane helix</keyword>
<dbReference type="InterPro" id="IPR004089">
    <property type="entry name" value="MCPsignal_dom"/>
</dbReference>
<sequence>MTVSIANRILLGFAVIVALMVGLGLYTIGQLEDVRQTTETIVSRDLQTMRQVEMLGEQQNRMRAAREEAVSRFLLRSLGQQQSSFEQQVTEWGRLAAAADSALAQAISATSGYASRSVSGERAEAWRRTADFLAAAGGELRQIRAATERQFAAMQNNDVPGVLAAQSALGTARSAWNKALDDTRGVLNDVINVGQRRVGEVYEQSRVSIMIALAGVALLSILITYALRSSIANPLGAFMEFVERVGRGDLAGQTATVGKDEIGRLGGTLNSMVDGLRQLARQSREATENLNAAAAEIRASTQEQAASVEEQLAAVQETAATVDEITHAGAQIGKRAQEVIASAQATAQTSLSGLQAVEETARAMDAIREQAETVAENIVALSEKTQAVGEIIASVNDISERTHLLALNAAIEAAAAGENGRSFAVVASEMKILADQAKDATNQVRSILGDIQRGINASVMLTEEAVKRVAAGKERTDTTTQTITEISSRVQESVQTFQQIVASTNQQQLGIEQVMGALQNIRQASQQTAAGTRQLDMAAANLSDLSQQLLGLVERYRV</sequence>
<dbReference type="SMART" id="SM00283">
    <property type="entry name" value="MA"/>
    <property type="match status" value="1"/>
</dbReference>
<evidence type="ECO:0000256" key="5">
    <source>
        <dbReference type="SAM" id="Phobius"/>
    </source>
</evidence>
<comment type="similarity">
    <text evidence="2">Belongs to the methyl-accepting chemotaxis (MCP) protein family.</text>
</comment>
<evidence type="ECO:0000256" key="3">
    <source>
        <dbReference type="PROSITE-ProRule" id="PRU00284"/>
    </source>
</evidence>
<dbReference type="SMART" id="SM00304">
    <property type="entry name" value="HAMP"/>
    <property type="match status" value="1"/>
</dbReference>
<dbReference type="AlphaFoldDB" id="A0A370I083"/>
<dbReference type="PANTHER" id="PTHR32089">
    <property type="entry name" value="METHYL-ACCEPTING CHEMOTAXIS PROTEIN MCPB"/>
    <property type="match status" value="1"/>
</dbReference>
<feature type="coiled-coil region" evidence="4">
    <location>
        <begin position="357"/>
        <end position="384"/>
    </location>
</feature>
<gene>
    <name evidence="8" type="ORF">DES45_101885</name>
</gene>
<dbReference type="CDD" id="cd06225">
    <property type="entry name" value="HAMP"/>
    <property type="match status" value="1"/>
</dbReference>
<protein>
    <submittedName>
        <fullName evidence="8">Methyl-accepting chemotaxis protein</fullName>
    </submittedName>
</protein>
<feature type="transmembrane region" description="Helical" evidence="5">
    <location>
        <begin position="207"/>
        <end position="227"/>
    </location>
</feature>
<dbReference type="Pfam" id="PF00015">
    <property type="entry name" value="MCPsignal"/>
    <property type="match status" value="1"/>
</dbReference>
<dbReference type="GO" id="GO:0007165">
    <property type="term" value="P:signal transduction"/>
    <property type="evidence" value="ECO:0007669"/>
    <property type="project" value="UniProtKB-KW"/>
</dbReference>
<evidence type="ECO:0000313" key="9">
    <source>
        <dbReference type="Proteomes" id="UP000254925"/>
    </source>
</evidence>
<keyword evidence="1 3" id="KW-0807">Transducer</keyword>
<proteinExistence type="inferred from homology"/>
<keyword evidence="5" id="KW-0812">Transmembrane</keyword>
<keyword evidence="4" id="KW-0175">Coiled coil</keyword>
<feature type="domain" description="Methyl-accepting transducer" evidence="6">
    <location>
        <begin position="286"/>
        <end position="522"/>
    </location>
</feature>
<dbReference type="Proteomes" id="UP000254925">
    <property type="component" value="Unassembled WGS sequence"/>
</dbReference>
<comment type="caution">
    <text evidence="8">The sequence shown here is derived from an EMBL/GenBank/DDBJ whole genome shotgun (WGS) entry which is preliminary data.</text>
</comment>
<dbReference type="PROSITE" id="PS50885">
    <property type="entry name" value="HAMP"/>
    <property type="match status" value="1"/>
</dbReference>